<protein>
    <submittedName>
        <fullName evidence="1">MBL fold metallo-hydrolase</fullName>
    </submittedName>
</protein>
<sequence length="256" mass="28587">MKLTFLGTGTSTGVPQINCTCATCTSPDPRDKRMRSSAIVEERGHVVLIDCGPDFREQMLRFPADKIDALIVTHSHYDHVGGIDDLRPFSHAYAGRGNFPIYCTRDVSVDLHSRIPYCFKRHPYPGAPAFDIHEISAGTPLKISGIDVMPLDVIHWKLHILGFKIGKLAYITDCKTLPEATIRAIQGIDTLVINALRREEHISHLSLSQALQLIELINPRQAYLTHISDRLGRHADVDPTLPDRVHLAYDGLTIEI</sequence>
<dbReference type="InterPro" id="IPR036866">
    <property type="entry name" value="RibonucZ/Hydroxyglut_hydro"/>
</dbReference>
<comment type="caution">
    <text evidence="1">The sequence shown here is derived from an EMBL/GenBank/DDBJ whole genome shotgun (WGS) entry which is preliminary data.</text>
</comment>
<accession>A0A4Q0UAM7</accession>
<gene>
    <name evidence="1" type="ORF">K8V47_05020</name>
</gene>
<dbReference type="Pfam" id="PF12706">
    <property type="entry name" value="Lactamase_B_2"/>
    <property type="match status" value="1"/>
</dbReference>
<proteinExistence type="predicted"/>
<dbReference type="EMBL" id="DYXT01000028">
    <property type="protein sequence ID" value="HJE39102.1"/>
    <property type="molecule type" value="Genomic_DNA"/>
</dbReference>
<dbReference type="AlphaFoldDB" id="A0A4Q0UAM7"/>
<dbReference type="SMART" id="SM00849">
    <property type="entry name" value="Lactamase_B"/>
    <property type="match status" value="1"/>
</dbReference>
<dbReference type="Proteomes" id="UP000711407">
    <property type="component" value="Unassembled WGS sequence"/>
</dbReference>
<dbReference type="PANTHER" id="PTHR42663:SF6">
    <property type="entry name" value="HYDROLASE C777.06C-RELATED"/>
    <property type="match status" value="1"/>
</dbReference>
<evidence type="ECO:0000313" key="1">
    <source>
        <dbReference type="EMBL" id="HJE39102.1"/>
    </source>
</evidence>
<reference evidence="1" key="1">
    <citation type="journal article" date="2021" name="PeerJ">
        <title>Extensive microbial diversity within the chicken gut microbiome revealed by metagenomics and culture.</title>
        <authorList>
            <person name="Gilroy R."/>
            <person name="Ravi A."/>
            <person name="Getino M."/>
            <person name="Pursley I."/>
            <person name="Horton D.L."/>
            <person name="Alikhan N.F."/>
            <person name="Baker D."/>
            <person name="Gharbi K."/>
            <person name="Hall N."/>
            <person name="Watson M."/>
            <person name="Adriaenssens E.M."/>
            <person name="Foster-Nyarko E."/>
            <person name="Jarju S."/>
            <person name="Secka A."/>
            <person name="Antonio M."/>
            <person name="Oren A."/>
            <person name="Chaudhuri R.R."/>
            <person name="La Ragione R."/>
            <person name="Hildebrand F."/>
            <person name="Pallen M.J."/>
        </authorList>
    </citation>
    <scope>NUCLEOTIDE SEQUENCE</scope>
    <source>
        <strain evidence="1">4100</strain>
    </source>
</reference>
<evidence type="ECO:0000313" key="2">
    <source>
        <dbReference type="Proteomes" id="UP000711407"/>
    </source>
</evidence>
<dbReference type="InterPro" id="IPR001279">
    <property type="entry name" value="Metallo-B-lactamas"/>
</dbReference>
<name>A0A4Q0UAM7_9BACT</name>
<dbReference type="SUPFAM" id="SSF56281">
    <property type="entry name" value="Metallo-hydrolase/oxidoreductase"/>
    <property type="match status" value="1"/>
</dbReference>
<dbReference type="CDD" id="cd16279">
    <property type="entry name" value="metallo-hydrolase-like_MBL-fold"/>
    <property type="match status" value="1"/>
</dbReference>
<dbReference type="Gene3D" id="3.60.15.10">
    <property type="entry name" value="Ribonuclease Z/Hydroxyacylglutathione hydrolase-like"/>
    <property type="match status" value="1"/>
</dbReference>
<reference evidence="1" key="2">
    <citation type="submission" date="2021-09" db="EMBL/GenBank/DDBJ databases">
        <authorList>
            <person name="Gilroy R."/>
        </authorList>
    </citation>
    <scope>NUCLEOTIDE SEQUENCE</scope>
    <source>
        <strain evidence="1">4100</strain>
    </source>
</reference>
<dbReference type="PANTHER" id="PTHR42663">
    <property type="entry name" value="HYDROLASE C777.06C-RELATED-RELATED"/>
    <property type="match status" value="1"/>
</dbReference>
<organism evidence="1 2">
    <name type="scientific">Candidatus Amulumruptor caecigallinarius</name>
    <dbReference type="NCBI Taxonomy" id="2109911"/>
    <lineage>
        <taxon>Bacteria</taxon>
        <taxon>Pseudomonadati</taxon>
        <taxon>Bacteroidota</taxon>
        <taxon>Bacteroidia</taxon>
        <taxon>Bacteroidales</taxon>
        <taxon>Muribaculaceae</taxon>
        <taxon>Candidatus Amulumruptor</taxon>
    </lineage>
</organism>